<dbReference type="Proteomes" id="UP001209540">
    <property type="component" value="Unassembled WGS sequence"/>
</dbReference>
<dbReference type="Gene3D" id="3.30.40.10">
    <property type="entry name" value="Zinc/RING finger domain, C3HC4 (zinc finger)"/>
    <property type="match status" value="1"/>
</dbReference>
<dbReference type="SMART" id="SM00249">
    <property type="entry name" value="PHD"/>
    <property type="match status" value="1"/>
</dbReference>
<reference evidence="6" key="2">
    <citation type="submission" date="2023-02" db="EMBL/GenBank/DDBJ databases">
        <authorList>
            <consortium name="DOE Joint Genome Institute"/>
            <person name="Mondo S.J."/>
            <person name="Chang Y."/>
            <person name="Wang Y."/>
            <person name="Ahrendt S."/>
            <person name="Andreopoulos W."/>
            <person name="Barry K."/>
            <person name="Beard J."/>
            <person name="Benny G.L."/>
            <person name="Blankenship S."/>
            <person name="Bonito G."/>
            <person name="Cuomo C."/>
            <person name="Desiro A."/>
            <person name="Gervers K.A."/>
            <person name="Hundley H."/>
            <person name="Kuo A."/>
            <person name="LaButti K."/>
            <person name="Lang B.F."/>
            <person name="Lipzen A."/>
            <person name="O'Donnell K."/>
            <person name="Pangilinan J."/>
            <person name="Reynolds N."/>
            <person name="Sandor L."/>
            <person name="Smith M.W."/>
            <person name="Tsang A."/>
            <person name="Grigoriev I.V."/>
            <person name="Stajich J.E."/>
            <person name="Spatafora J.W."/>
        </authorList>
    </citation>
    <scope>NUCLEOTIDE SEQUENCE</scope>
    <source>
        <strain evidence="6">RSA 2281</strain>
    </source>
</reference>
<feature type="domain" description="Zinc finger PHD-type" evidence="5">
    <location>
        <begin position="24"/>
        <end position="71"/>
    </location>
</feature>
<dbReference type="SUPFAM" id="SSF57903">
    <property type="entry name" value="FYVE/PHD zinc finger"/>
    <property type="match status" value="1"/>
</dbReference>
<keyword evidence="4" id="KW-0812">Transmembrane</keyword>
<proteinExistence type="predicted"/>
<keyword evidence="4" id="KW-1133">Transmembrane helix</keyword>
<evidence type="ECO:0000256" key="3">
    <source>
        <dbReference type="ARBA" id="ARBA00022833"/>
    </source>
</evidence>
<evidence type="ECO:0000313" key="6">
    <source>
        <dbReference type="EMBL" id="KAI9263430.1"/>
    </source>
</evidence>
<evidence type="ECO:0000256" key="4">
    <source>
        <dbReference type="SAM" id="Phobius"/>
    </source>
</evidence>
<name>A0AAD5KE39_9FUNG</name>
<organism evidence="6 7">
    <name type="scientific">Phascolomyces articulosus</name>
    <dbReference type="NCBI Taxonomy" id="60185"/>
    <lineage>
        <taxon>Eukaryota</taxon>
        <taxon>Fungi</taxon>
        <taxon>Fungi incertae sedis</taxon>
        <taxon>Mucoromycota</taxon>
        <taxon>Mucoromycotina</taxon>
        <taxon>Mucoromycetes</taxon>
        <taxon>Mucorales</taxon>
        <taxon>Lichtheimiaceae</taxon>
        <taxon>Phascolomyces</taxon>
    </lineage>
</organism>
<keyword evidence="2" id="KW-0863">Zinc-finger</keyword>
<protein>
    <recommendedName>
        <fullName evidence="5">Zinc finger PHD-type domain-containing protein</fullName>
    </recommendedName>
</protein>
<dbReference type="InterPro" id="IPR001965">
    <property type="entry name" value="Znf_PHD"/>
</dbReference>
<gene>
    <name evidence="6" type="ORF">BDA99DRAFT_537430</name>
</gene>
<evidence type="ECO:0000259" key="5">
    <source>
        <dbReference type="SMART" id="SM00249"/>
    </source>
</evidence>
<keyword evidence="4" id="KW-0472">Membrane</keyword>
<sequence>MLLSFRRRHLQRQQQQQQGKKEVVCPVCRQNAVEGKIIQCNADDCPHQAFHLNCVGLDEVPKEDWYFNKEFHLAVERVHTTTLMMVANNPVDIMPLVNFAILSLFFFLDSFYDLMHEDIGSLLLGGARKIEVVVLW</sequence>
<dbReference type="InterPro" id="IPR059153">
    <property type="entry name" value="NSD_PHD-1st"/>
</dbReference>
<dbReference type="InterPro" id="IPR011011">
    <property type="entry name" value="Znf_FYVE_PHD"/>
</dbReference>
<feature type="transmembrane region" description="Helical" evidence="4">
    <location>
        <begin position="93"/>
        <end position="112"/>
    </location>
</feature>
<accession>A0AAD5KE39</accession>
<comment type="caution">
    <text evidence="6">The sequence shown here is derived from an EMBL/GenBank/DDBJ whole genome shotgun (WGS) entry which is preliminary data.</text>
</comment>
<dbReference type="Pfam" id="PF23011">
    <property type="entry name" value="PHD-1st_NSD"/>
    <property type="match status" value="1"/>
</dbReference>
<dbReference type="InterPro" id="IPR013083">
    <property type="entry name" value="Znf_RING/FYVE/PHD"/>
</dbReference>
<evidence type="ECO:0000256" key="1">
    <source>
        <dbReference type="ARBA" id="ARBA00022723"/>
    </source>
</evidence>
<keyword evidence="7" id="KW-1185">Reference proteome</keyword>
<keyword evidence="1" id="KW-0479">Metal-binding</keyword>
<keyword evidence="3" id="KW-0862">Zinc</keyword>
<dbReference type="EMBL" id="JAIXMP010000013">
    <property type="protein sequence ID" value="KAI9263430.1"/>
    <property type="molecule type" value="Genomic_DNA"/>
</dbReference>
<evidence type="ECO:0000256" key="2">
    <source>
        <dbReference type="ARBA" id="ARBA00022771"/>
    </source>
</evidence>
<dbReference type="GO" id="GO:0008270">
    <property type="term" value="F:zinc ion binding"/>
    <property type="evidence" value="ECO:0007669"/>
    <property type="project" value="UniProtKB-KW"/>
</dbReference>
<evidence type="ECO:0000313" key="7">
    <source>
        <dbReference type="Proteomes" id="UP001209540"/>
    </source>
</evidence>
<dbReference type="AlphaFoldDB" id="A0AAD5KE39"/>
<reference evidence="6" key="1">
    <citation type="journal article" date="2022" name="IScience">
        <title>Evolution of zygomycete secretomes and the origins of terrestrial fungal ecologies.</title>
        <authorList>
            <person name="Chang Y."/>
            <person name="Wang Y."/>
            <person name="Mondo S."/>
            <person name="Ahrendt S."/>
            <person name="Andreopoulos W."/>
            <person name="Barry K."/>
            <person name="Beard J."/>
            <person name="Benny G.L."/>
            <person name="Blankenship S."/>
            <person name="Bonito G."/>
            <person name="Cuomo C."/>
            <person name="Desiro A."/>
            <person name="Gervers K.A."/>
            <person name="Hundley H."/>
            <person name="Kuo A."/>
            <person name="LaButti K."/>
            <person name="Lang B.F."/>
            <person name="Lipzen A."/>
            <person name="O'Donnell K."/>
            <person name="Pangilinan J."/>
            <person name="Reynolds N."/>
            <person name="Sandor L."/>
            <person name="Smith M.E."/>
            <person name="Tsang A."/>
            <person name="Grigoriev I.V."/>
            <person name="Stajich J.E."/>
            <person name="Spatafora J.W."/>
        </authorList>
    </citation>
    <scope>NUCLEOTIDE SEQUENCE</scope>
    <source>
        <strain evidence="6">RSA 2281</strain>
    </source>
</reference>